<proteinExistence type="predicted"/>
<keyword evidence="3" id="KW-1185">Reference proteome</keyword>
<dbReference type="Proteomes" id="UP000191110">
    <property type="component" value="Unassembled WGS sequence"/>
</dbReference>
<sequence>MDYANIRDDEYTETGAGALNLSVEGERSEELIVMAQGDLVHRLGSSTMLLANAGIGYDLLNDTTSLTASYAGGGTAFTTTGIDPSPWLARVGAGVSIAAGDRAEITASYDLEGRNDFLQQTAALKFSWMF</sequence>
<evidence type="ECO:0000313" key="2">
    <source>
        <dbReference type="EMBL" id="OOZ41092.1"/>
    </source>
</evidence>
<gene>
    <name evidence="2" type="ORF">BOW53_05000</name>
</gene>
<protein>
    <recommendedName>
        <fullName evidence="1">Autotransporter domain-containing protein</fullName>
    </recommendedName>
</protein>
<evidence type="ECO:0000259" key="1">
    <source>
        <dbReference type="PROSITE" id="PS51208"/>
    </source>
</evidence>
<dbReference type="InterPro" id="IPR005546">
    <property type="entry name" value="Autotransporte_beta"/>
</dbReference>
<dbReference type="InterPro" id="IPR036709">
    <property type="entry name" value="Autotransporte_beta_dom_sf"/>
</dbReference>
<dbReference type="PROSITE" id="PS51208">
    <property type="entry name" value="AUTOTRANSPORTER"/>
    <property type="match status" value="1"/>
</dbReference>
<dbReference type="Gene3D" id="2.40.128.130">
    <property type="entry name" value="Autotransporter beta-domain"/>
    <property type="match status" value="1"/>
</dbReference>
<organism evidence="2 3">
    <name type="scientific">Solemya pervernicosa gill symbiont</name>
    <dbReference type="NCBI Taxonomy" id="642797"/>
    <lineage>
        <taxon>Bacteria</taxon>
        <taxon>Pseudomonadati</taxon>
        <taxon>Pseudomonadota</taxon>
        <taxon>Gammaproteobacteria</taxon>
        <taxon>sulfur-oxidizing symbionts</taxon>
    </lineage>
</organism>
<evidence type="ECO:0000313" key="3">
    <source>
        <dbReference type="Proteomes" id="UP000191110"/>
    </source>
</evidence>
<dbReference type="AlphaFoldDB" id="A0A1T2L7R6"/>
<reference evidence="2 3" key="1">
    <citation type="submission" date="2016-11" db="EMBL/GenBank/DDBJ databases">
        <title>Mixed transmission modes and dynamic genome evolution in an obligate animal-bacterial symbiosis.</title>
        <authorList>
            <person name="Russell S.L."/>
            <person name="Corbett-Detig R.B."/>
            <person name="Cavanaugh C.M."/>
        </authorList>
    </citation>
    <scope>NUCLEOTIDE SEQUENCE [LARGE SCALE GENOMIC DNA]</scope>
    <source>
        <strain evidence="2">Sveles-Q1</strain>
    </source>
</reference>
<dbReference type="EMBL" id="MPRL01000014">
    <property type="protein sequence ID" value="OOZ41092.1"/>
    <property type="molecule type" value="Genomic_DNA"/>
</dbReference>
<name>A0A1T2L7R6_9GAMM</name>
<feature type="domain" description="Autotransporter" evidence="1">
    <location>
        <begin position="1"/>
        <end position="130"/>
    </location>
</feature>
<dbReference type="RefSeq" id="WP_172840173.1">
    <property type="nucleotide sequence ID" value="NZ_MPRL01000014.1"/>
</dbReference>
<dbReference type="SUPFAM" id="SSF103515">
    <property type="entry name" value="Autotransporter"/>
    <property type="match status" value="1"/>
</dbReference>
<dbReference type="Pfam" id="PF03797">
    <property type="entry name" value="Autotransporter"/>
    <property type="match status" value="1"/>
</dbReference>
<accession>A0A1T2L7R6</accession>
<comment type="caution">
    <text evidence="2">The sequence shown here is derived from an EMBL/GenBank/DDBJ whole genome shotgun (WGS) entry which is preliminary data.</text>
</comment>